<reference evidence="13" key="1">
    <citation type="submission" date="2025-08" db="UniProtKB">
        <authorList>
            <consortium name="RefSeq"/>
        </authorList>
    </citation>
    <scope>IDENTIFICATION</scope>
    <source>
        <tissue evidence="13">Sperm</tissue>
    </source>
</reference>
<organism evidence="12 13">
    <name type="scientific">Petromyzon marinus</name>
    <name type="common">Sea lamprey</name>
    <dbReference type="NCBI Taxonomy" id="7757"/>
    <lineage>
        <taxon>Eukaryota</taxon>
        <taxon>Metazoa</taxon>
        <taxon>Chordata</taxon>
        <taxon>Craniata</taxon>
        <taxon>Vertebrata</taxon>
        <taxon>Cyclostomata</taxon>
        <taxon>Hyperoartia</taxon>
        <taxon>Petromyzontiformes</taxon>
        <taxon>Petromyzontidae</taxon>
        <taxon>Petromyzon</taxon>
    </lineage>
</organism>
<dbReference type="InterPro" id="IPR041709">
    <property type="entry name" value="EF-Tu_GTP-bd"/>
</dbReference>
<evidence type="ECO:0000256" key="6">
    <source>
        <dbReference type="ARBA" id="ARBA00022946"/>
    </source>
</evidence>
<dbReference type="GO" id="GO:0003746">
    <property type="term" value="F:translation elongation factor activity"/>
    <property type="evidence" value="ECO:0007669"/>
    <property type="project" value="UniProtKB-UniRule"/>
</dbReference>
<dbReference type="PANTHER" id="PTHR43721:SF36">
    <property type="entry name" value="ELONGATION FACTOR TU, MITOCHONDRIAL"/>
    <property type="match status" value="1"/>
</dbReference>
<dbReference type="InterPro" id="IPR009000">
    <property type="entry name" value="Transl_B-barrel_sf"/>
</dbReference>
<dbReference type="KEGG" id="pmrn:116958401"/>
<evidence type="ECO:0000256" key="2">
    <source>
        <dbReference type="ARBA" id="ARBA00007249"/>
    </source>
</evidence>
<dbReference type="Pfam" id="PF03143">
    <property type="entry name" value="GTP_EFTU_D3"/>
    <property type="match status" value="1"/>
</dbReference>
<evidence type="ECO:0000256" key="3">
    <source>
        <dbReference type="ARBA" id="ARBA00022741"/>
    </source>
</evidence>
<dbReference type="GO" id="GO:0070125">
    <property type="term" value="P:mitochondrial translational elongation"/>
    <property type="evidence" value="ECO:0007669"/>
    <property type="project" value="TreeGrafter"/>
</dbReference>
<feature type="domain" description="Tr-type G" evidence="11">
    <location>
        <begin position="61"/>
        <end position="256"/>
    </location>
</feature>
<dbReference type="InterPro" id="IPR050055">
    <property type="entry name" value="EF-Tu_GTPase"/>
</dbReference>
<keyword evidence="4 10" id="KW-0251">Elongation factor</keyword>
<dbReference type="InterPro" id="IPR004161">
    <property type="entry name" value="EFTu-like_2"/>
</dbReference>
<dbReference type="InterPro" id="IPR027417">
    <property type="entry name" value="P-loop_NTPase"/>
</dbReference>
<dbReference type="SUPFAM" id="SSF52540">
    <property type="entry name" value="P-loop containing nucleoside triphosphate hydrolases"/>
    <property type="match status" value="1"/>
</dbReference>
<dbReference type="FunFam" id="3.40.50.300:FF:000003">
    <property type="entry name" value="Elongation factor Tu"/>
    <property type="match status" value="1"/>
</dbReference>
<dbReference type="AlphaFoldDB" id="A0AAJ7ULF5"/>
<dbReference type="PROSITE" id="PS51722">
    <property type="entry name" value="G_TR_2"/>
    <property type="match status" value="1"/>
</dbReference>
<dbReference type="Pfam" id="PF03144">
    <property type="entry name" value="GTP_EFTU_D2"/>
    <property type="match status" value="1"/>
</dbReference>
<protein>
    <recommendedName>
        <fullName evidence="10">Elongation factor Tu</fullName>
    </recommendedName>
</protein>
<dbReference type="InterPro" id="IPR004541">
    <property type="entry name" value="Transl_elong_EFTu/EF1A_bac/org"/>
</dbReference>
<dbReference type="PROSITE" id="PS00301">
    <property type="entry name" value="G_TR_1"/>
    <property type="match status" value="1"/>
</dbReference>
<evidence type="ECO:0000256" key="4">
    <source>
        <dbReference type="ARBA" id="ARBA00022768"/>
    </source>
</evidence>
<dbReference type="PANTHER" id="PTHR43721">
    <property type="entry name" value="ELONGATION FACTOR TU-RELATED"/>
    <property type="match status" value="1"/>
</dbReference>
<evidence type="ECO:0000313" key="13">
    <source>
        <dbReference type="RefSeq" id="XP_032836868.1"/>
    </source>
</evidence>
<keyword evidence="5" id="KW-0648">Protein biosynthesis</keyword>
<dbReference type="GeneID" id="116958401"/>
<dbReference type="CDD" id="cd03697">
    <property type="entry name" value="EFTU_II"/>
    <property type="match status" value="1"/>
</dbReference>
<dbReference type="Gene3D" id="3.40.50.300">
    <property type="entry name" value="P-loop containing nucleotide triphosphate hydrolases"/>
    <property type="match status" value="1"/>
</dbReference>
<sequence length="456" mass="49770">MAALMASRGLLGCDVHHCVRRLLIKSTSTTPPRALLGVAVGCQVPLRGYAAEAKRTFVRDRPHVNIGTIGHVDHGKTTLTAAITKVLAEAGAARFKKYEEIDNAPEEKARGITINASHVEYSTAARHYAHTDCPGHADYVKNMITGTAQMDGCILVVAATDGQMPQTREHLLLAKQIGIEHVVVFVNKADQVDQEMLELVELEIRELLSEFGYDSDSTPVIAGSALCAMEDRSAEIGRDAVLRLLDAVDSFIPLPTRSLDLPFLLPVETIHSIPGRGTVVTGTLERGVIKKGEECEFVGFSRSVRSVVTGIEMFHQSLDRSEAGDNVGILVRGLKRDDIRRGMVMCEPGSVKPHQKVEAQVYILSKKEGGRHTPFMTNFKPVMFSLTWDMTCRVALKEGKEMVMPGEDTSLLLTLRRPVVLEKGQRFTLRDGNKTIGTGIVTGLLQASPEDIAAVD</sequence>
<evidence type="ECO:0000256" key="5">
    <source>
        <dbReference type="ARBA" id="ARBA00022917"/>
    </source>
</evidence>
<dbReference type="GO" id="GO:0005525">
    <property type="term" value="F:GTP binding"/>
    <property type="evidence" value="ECO:0007669"/>
    <property type="project" value="UniProtKB-UniRule"/>
</dbReference>
<dbReference type="RefSeq" id="XP_032836868.1">
    <property type="nucleotide sequence ID" value="XM_032980977.1"/>
</dbReference>
<proteinExistence type="inferred from homology"/>
<dbReference type="CDD" id="cd01884">
    <property type="entry name" value="EF_Tu"/>
    <property type="match status" value="1"/>
</dbReference>
<dbReference type="NCBIfam" id="NF009372">
    <property type="entry name" value="PRK12735.1"/>
    <property type="match status" value="1"/>
</dbReference>
<dbReference type="CDD" id="cd03706">
    <property type="entry name" value="mtEFTU_III"/>
    <property type="match status" value="1"/>
</dbReference>
<comment type="similarity">
    <text evidence="2 10">Belongs to the TRAFAC class translation factor GTPase superfamily. Classic translation factor GTPase family. EF-Tu/EF-1A subfamily.</text>
</comment>
<accession>A0AAJ7ULF5</accession>
<dbReference type="GO" id="GO:0003924">
    <property type="term" value="F:GTPase activity"/>
    <property type="evidence" value="ECO:0007669"/>
    <property type="project" value="UniProtKB-UniRule"/>
</dbReference>
<keyword evidence="8 10" id="KW-0342">GTP-binding</keyword>
<dbReference type="InterPro" id="IPR004160">
    <property type="entry name" value="Transl_elong_EFTu/EF1A_C"/>
</dbReference>
<dbReference type="InterPro" id="IPR031157">
    <property type="entry name" value="G_TR_CS"/>
</dbReference>
<keyword evidence="12" id="KW-1185">Reference proteome</keyword>
<dbReference type="PRINTS" id="PR00315">
    <property type="entry name" value="ELONGATNFCT"/>
</dbReference>
<dbReference type="SUPFAM" id="SSF50465">
    <property type="entry name" value="EF-Tu/eEF-1alpha/eIF2-gamma C-terminal domain"/>
    <property type="match status" value="1"/>
</dbReference>
<evidence type="ECO:0000256" key="7">
    <source>
        <dbReference type="ARBA" id="ARBA00023128"/>
    </source>
</evidence>
<dbReference type="InterPro" id="IPR009001">
    <property type="entry name" value="Transl_elong_EF1A/Init_IF2_C"/>
</dbReference>
<dbReference type="Gene3D" id="2.40.30.10">
    <property type="entry name" value="Translation factors"/>
    <property type="match status" value="2"/>
</dbReference>
<name>A0AAJ7ULF5_PETMA</name>
<keyword evidence="6" id="KW-0809">Transit peptide</keyword>
<comment type="subcellular location">
    <subcellularLocation>
        <location evidence="1">Mitochondrion</location>
    </subcellularLocation>
</comment>
<dbReference type="GO" id="GO:0005739">
    <property type="term" value="C:mitochondrion"/>
    <property type="evidence" value="ECO:0007669"/>
    <property type="project" value="UniProtKB-SubCell"/>
</dbReference>
<dbReference type="HAMAP" id="MF_00118_B">
    <property type="entry name" value="EF_Tu_B"/>
    <property type="match status" value="1"/>
</dbReference>
<dbReference type="CTD" id="7284"/>
<dbReference type="FunFam" id="2.40.30.10:FF:000001">
    <property type="entry name" value="Elongation factor Tu"/>
    <property type="match status" value="1"/>
</dbReference>
<dbReference type="Pfam" id="PF00009">
    <property type="entry name" value="GTP_EFTU"/>
    <property type="match status" value="1"/>
</dbReference>
<evidence type="ECO:0000256" key="10">
    <source>
        <dbReference type="RuleBase" id="RU000325"/>
    </source>
</evidence>
<evidence type="ECO:0000259" key="11">
    <source>
        <dbReference type="PROSITE" id="PS51722"/>
    </source>
</evidence>
<dbReference type="InterPro" id="IPR033720">
    <property type="entry name" value="EFTU_2"/>
</dbReference>
<dbReference type="InterPro" id="IPR000795">
    <property type="entry name" value="T_Tr_GTP-bd_dom"/>
</dbReference>
<evidence type="ECO:0000256" key="8">
    <source>
        <dbReference type="ARBA" id="ARBA00023134"/>
    </source>
</evidence>
<dbReference type="NCBIfam" id="NF000766">
    <property type="entry name" value="PRK00049.1"/>
    <property type="match status" value="1"/>
</dbReference>
<evidence type="ECO:0000256" key="9">
    <source>
        <dbReference type="ARBA" id="ARBA00051990"/>
    </source>
</evidence>
<dbReference type="NCBIfam" id="TIGR00485">
    <property type="entry name" value="EF-Tu"/>
    <property type="match status" value="1"/>
</dbReference>
<dbReference type="Proteomes" id="UP001318040">
    <property type="component" value="Chromosome 77"/>
</dbReference>
<keyword evidence="3 10" id="KW-0547">Nucleotide-binding</keyword>
<dbReference type="NCBIfam" id="NF009373">
    <property type="entry name" value="PRK12736.1"/>
    <property type="match status" value="1"/>
</dbReference>
<dbReference type="FunFam" id="2.40.30.10:FF:000092">
    <property type="entry name" value="Elongation factor Tu"/>
    <property type="match status" value="1"/>
</dbReference>
<evidence type="ECO:0000256" key="1">
    <source>
        <dbReference type="ARBA" id="ARBA00004173"/>
    </source>
</evidence>
<dbReference type="SUPFAM" id="SSF50447">
    <property type="entry name" value="Translation proteins"/>
    <property type="match status" value="1"/>
</dbReference>
<keyword evidence="7" id="KW-0496">Mitochondrion</keyword>
<gene>
    <name evidence="13" type="primary">TUFM</name>
</gene>
<comment type="function">
    <text evidence="10">This protein promotes the GTP-dependent binding of aminoacyl-tRNA to the A-site of ribosomes during protein biosynthesis.</text>
</comment>
<comment type="catalytic activity">
    <reaction evidence="9">
        <text>GTP + H2O = GDP + phosphate + H(+)</text>
        <dbReference type="Rhea" id="RHEA:19669"/>
        <dbReference type="ChEBI" id="CHEBI:15377"/>
        <dbReference type="ChEBI" id="CHEBI:15378"/>
        <dbReference type="ChEBI" id="CHEBI:37565"/>
        <dbReference type="ChEBI" id="CHEBI:43474"/>
        <dbReference type="ChEBI" id="CHEBI:58189"/>
        <dbReference type="EC" id="3.6.5.3"/>
    </reaction>
    <physiologicalReaction direction="left-to-right" evidence="9">
        <dbReference type="Rhea" id="RHEA:19670"/>
    </physiologicalReaction>
</comment>
<evidence type="ECO:0000313" key="12">
    <source>
        <dbReference type="Proteomes" id="UP001318040"/>
    </source>
</evidence>